<dbReference type="AlphaFoldDB" id="Q6BLM8"/>
<name>Q6BLM8_DEBHA</name>
<sequence>MKFGTLSLLALTVASVANAIPVARGDFKDIHFGIEASNSETKFDCDPIKKVDSHPHVFCVGGNDGNDVSLTLREDGSLVDQDGRGIYVNPNTGEFGNVDPWGEQQPSCGFEIKDNHLTYQGTNDWKACPSGPDIYSLARNDCTGGTDIDLKVLDPHCD</sequence>
<organism evidence="2 3">
    <name type="scientific">Debaryomyces hansenii (strain ATCC 36239 / CBS 767 / BCRC 21394 / JCM 1990 / NBRC 0083 / IGC 2968)</name>
    <name type="common">Yeast</name>
    <name type="synonym">Torulaspora hansenii</name>
    <dbReference type="NCBI Taxonomy" id="284592"/>
    <lineage>
        <taxon>Eukaryota</taxon>
        <taxon>Fungi</taxon>
        <taxon>Dikarya</taxon>
        <taxon>Ascomycota</taxon>
        <taxon>Saccharomycotina</taxon>
        <taxon>Pichiomycetes</taxon>
        <taxon>Debaryomycetaceae</taxon>
        <taxon>Debaryomyces</taxon>
    </lineage>
</organism>
<evidence type="ECO:0000313" key="3">
    <source>
        <dbReference type="Proteomes" id="UP000000599"/>
    </source>
</evidence>
<feature type="chain" id="PRO_5004271047" evidence="1">
    <location>
        <begin position="20"/>
        <end position="158"/>
    </location>
</feature>
<dbReference type="Proteomes" id="UP000000599">
    <property type="component" value="Chromosome F"/>
</dbReference>
<dbReference type="KEGG" id="dha:DEHA2F12166g"/>
<dbReference type="OrthoDB" id="5415592at2759"/>
<dbReference type="InParanoid" id="Q6BLM8"/>
<gene>
    <name evidence="2" type="ordered locus">DEHA2F12166g</name>
</gene>
<dbReference type="eggNOG" id="ENOG502RQ2W">
    <property type="taxonomic scope" value="Eukaryota"/>
</dbReference>
<evidence type="ECO:0000313" key="2">
    <source>
        <dbReference type="EMBL" id="CAG89243.1"/>
    </source>
</evidence>
<dbReference type="HOGENOM" id="CLU_141135_0_0_1"/>
<proteinExistence type="predicted"/>
<protein>
    <submittedName>
        <fullName evidence="2">DEHA2F12166p</fullName>
    </submittedName>
</protein>
<reference evidence="2 3" key="1">
    <citation type="journal article" date="2004" name="Nature">
        <title>Genome evolution in yeasts.</title>
        <authorList>
            <consortium name="Genolevures"/>
            <person name="Dujon B."/>
            <person name="Sherman D."/>
            <person name="Fischer G."/>
            <person name="Durrens P."/>
            <person name="Casaregola S."/>
            <person name="Lafontaine I."/>
            <person name="de Montigny J."/>
            <person name="Marck C."/>
            <person name="Neuveglise C."/>
            <person name="Talla E."/>
            <person name="Goffard N."/>
            <person name="Frangeul L."/>
            <person name="Aigle M."/>
            <person name="Anthouard V."/>
            <person name="Babour A."/>
            <person name="Barbe V."/>
            <person name="Barnay S."/>
            <person name="Blanchin S."/>
            <person name="Beckerich J.M."/>
            <person name="Beyne E."/>
            <person name="Bleykasten C."/>
            <person name="Boisrame A."/>
            <person name="Boyer J."/>
            <person name="Cattolico L."/>
            <person name="Confanioleri F."/>
            <person name="de Daruvar A."/>
            <person name="Despons L."/>
            <person name="Fabre E."/>
            <person name="Fairhead C."/>
            <person name="Ferry-Dumazet H."/>
            <person name="Groppi A."/>
            <person name="Hantraye F."/>
            <person name="Hennequin C."/>
            <person name="Jauniaux N."/>
            <person name="Joyet P."/>
            <person name="Kachouri R."/>
            <person name="Kerrest A."/>
            <person name="Koszul R."/>
            <person name="Lemaire M."/>
            <person name="Lesur I."/>
            <person name="Ma L."/>
            <person name="Muller H."/>
            <person name="Nicaud J.M."/>
            <person name="Nikolski M."/>
            <person name="Oztas S."/>
            <person name="Ozier-Kalogeropoulos O."/>
            <person name="Pellenz S."/>
            <person name="Potier S."/>
            <person name="Richard G.F."/>
            <person name="Straub M.L."/>
            <person name="Suleau A."/>
            <person name="Swennene D."/>
            <person name="Tekaia F."/>
            <person name="Wesolowski-Louvel M."/>
            <person name="Westhof E."/>
            <person name="Wirth B."/>
            <person name="Zeniou-Meyer M."/>
            <person name="Zivanovic I."/>
            <person name="Bolotin-Fukuhara M."/>
            <person name="Thierry A."/>
            <person name="Bouchier C."/>
            <person name="Caudron B."/>
            <person name="Scarpelli C."/>
            <person name="Gaillardin C."/>
            <person name="Weissenbach J."/>
            <person name="Wincker P."/>
            <person name="Souciet J.L."/>
        </authorList>
    </citation>
    <scope>NUCLEOTIDE SEQUENCE [LARGE SCALE GENOMIC DNA]</scope>
    <source>
        <strain evidence="3">ATCC 36239 / CBS 767 / BCRC 21394 / JCM 1990 / NBRC 0083 / IGC 2968</strain>
    </source>
</reference>
<keyword evidence="1" id="KW-0732">Signal</keyword>
<dbReference type="OMA" id="LARNDCT"/>
<accession>Q6BLM8</accession>
<dbReference type="EMBL" id="CR382138">
    <property type="protein sequence ID" value="CAG89243.1"/>
    <property type="molecule type" value="Genomic_DNA"/>
</dbReference>
<evidence type="ECO:0000256" key="1">
    <source>
        <dbReference type="SAM" id="SignalP"/>
    </source>
</evidence>
<dbReference type="RefSeq" id="XP_460893.1">
    <property type="nucleotide sequence ID" value="XM_460893.1"/>
</dbReference>
<feature type="signal peptide" evidence="1">
    <location>
        <begin position="1"/>
        <end position="19"/>
    </location>
</feature>
<dbReference type="VEuPathDB" id="FungiDB:DEHA2F12166g"/>
<dbReference type="GeneID" id="2904184"/>
<keyword evidence="3" id="KW-1185">Reference proteome</keyword>